<name>A0ABN8TB58_9ENTR</name>
<dbReference type="PROSITE" id="PS50887">
    <property type="entry name" value="GGDEF"/>
    <property type="match status" value="1"/>
</dbReference>
<feature type="transmembrane region" description="Helical" evidence="6">
    <location>
        <begin position="6"/>
        <end position="28"/>
    </location>
</feature>
<dbReference type="SMART" id="SM00304">
    <property type="entry name" value="HAMP"/>
    <property type="match status" value="1"/>
</dbReference>
<feature type="domain" description="HAMP" evidence="7">
    <location>
        <begin position="207"/>
        <end position="260"/>
    </location>
</feature>
<dbReference type="CDD" id="cd01949">
    <property type="entry name" value="GGDEF"/>
    <property type="match status" value="1"/>
</dbReference>
<accession>A0ABN8TB58</accession>
<protein>
    <recommendedName>
        <fullName evidence="3">diguanylate cyclase</fullName>
        <ecNumber evidence="3">2.7.7.65</ecNumber>
    </recommendedName>
</protein>
<evidence type="ECO:0000256" key="2">
    <source>
        <dbReference type="ARBA" id="ARBA00004665"/>
    </source>
</evidence>
<dbReference type="Proteomes" id="UP001152651">
    <property type="component" value="Unassembled WGS sequence"/>
</dbReference>
<comment type="caution">
    <text evidence="9">The sequence shown here is derived from an EMBL/GenBank/DDBJ whole genome shotgun (WGS) entry which is preliminary data.</text>
</comment>
<dbReference type="InterPro" id="IPR029016">
    <property type="entry name" value="GAF-like_dom_sf"/>
</dbReference>
<dbReference type="Pfam" id="PF00672">
    <property type="entry name" value="HAMP"/>
    <property type="match status" value="1"/>
</dbReference>
<keyword evidence="6" id="KW-1133">Transmembrane helix</keyword>
<dbReference type="Gene3D" id="6.10.340.10">
    <property type="match status" value="1"/>
</dbReference>
<feature type="transmembrane region" description="Helical" evidence="6">
    <location>
        <begin position="184"/>
        <end position="205"/>
    </location>
</feature>
<evidence type="ECO:0000256" key="6">
    <source>
        <dbReference type="SAM" id="Phobius"/>
    </source>
</evidence>
<evidence type="ECO:0000256" key="1">
    <source>
        <dbReference type="ARBA" id="ARBA00001946"/>
    </source>
</evidence>
<dbReference type="Gene3D" id="3.30.450.40">
    <property type="match status" value="1"/>
</dbReference>
<evidence type="ECO:0000256" key="4">
    <source>
        <dbReference type="ARBA" id="ARBA00023134"/>
    </source>
</evidence>
<comment type="cofactor">
    <cofactor evidence="1">
        <name>Mg(2+)</name>
        <dbReference type="ChEBI" id="CHEBI:18420"/>
    </cofactor>
</comment>
<dbReference type="EC" id="2.7.7.65" evidence="3"/>
<keyword evidence="4" id="KW-0342">GTP-binding</keyword>
<sequence>MRIATITNWAYGATVCLTLASGIVMFMASSADNREREAVAQRQLFDQLTNELAVDVWSLSDLARLYVVAKDPDALSAYNKKKQTEVTVQDRLAKLRDVGASGEELTQLHEGLQIINSLKDEQRTALDYMDRGAEPQAVALLYSKVYEQQLDRAQDKIDRFRQMIDNRAIDAIVDATQISRTLRVVSEVMVGLTALLFLFVLGFILKYRVLRPVVRLSDVVNRLASQDYAVETPDFNQIDEIGDMAHAIRIFRENGLARQQLEKERDANWAIRELLARMTQRLQGCENFADVINVAQRFAPNIAPNVPGRLYILKPESRQTHCVAEWLSPNGKASAFHPDQCWAIRRGQSHPPVSGGPDIACYHLQGACQNDSLCIPLIAQGEAIGLLSFQNIDAGTAPYRAYLELMAEALALALANQRLRDELLEKALYDPLTGLRNRHHLDDTLRTQISAAVNNKAPVSCLMIDIDHFKSINDRFGHEAGDAVIRSVASVIKRVINDNGLAFRYGGEEFLVLLTGIDEDGAIKVATEIFNGVREQSLRSGVTDLGHVDVSIGISSYPKHVQSDNLLRAADVALYRAKELGRSQIVSFGMLESSCGGCIKQT</sequence>
<comment type="pathway">
    <text evidence="2">Purine metabolism; 3',5'-cyclic di-GMP biosynthesis.</text>
</comment>
<evidence type="ECO:0000259" key="8">
    <source>
        <dbReference type="PROSITE" id="PS50887"/>
    </source>
</evidence>
<evidence type="ECO:0000313" key="10">
    <source>
        <dbReference type="Proteomes" id="UP001152651"/>
    </source>
</evidence>
<evidence type="ECO:0000259" key="7">
    <source>
        <dbReference type="PROSITE" id="PS50885"/>
    </source>
</evidence>
<comment type="catalytic activity">
    <reaction evidence="5">
        <text>2 GTP = 3',3'-c-di-GMP + 2 diphosphate</text>
        <dbReference type="Rhea" id="RHEA:24898"/>
        <dbReference type="ChEBI" id="CHEBI:33019"/>
        <dbReference type="ChEBI" id="CHEBI:37565"/>
        <dbReference type="ChEBI" id="CHEBI:58805"/>
        <dbReference type="EC" id="2.7.7.65"/>
    </reaction>
</comment>
<dbReference type="Pfam" id="PF00990">
    <property type="entry name" value="GGDEF"/>
    <property type="match status" value="1"/>
</dbReference>
<dbReference type="Gene3D" id="3.30.70.270">
    <property type="match status" value="1"/>
</dbReference>
<dbReference type="EMBL" id="CALSBS010000010">
    <property type="protein sequence ID" value="CAH6660026.1"/>
    <property type="molecule type" value="Genomic_DNA"/>
</dbReference>
<dbReference type="InterPro" id="IPR003660">
    <property type="entry name" value="HAMP_dom"/>
</dbReference>
<proteinExistence type="predicted"/>
<dbReference type="RefSeq" id="WP_253898128.1">
    <property type="nucleotide sequence ID" value="NZ_CALSBS010000010.1"/>
</dbReference>
<dbReference type="SUPFAM" id="SSF55781">
    <property type="entry name" value="GAF domain-like"/>
    <property type="match status" value="1"/>
</dbReference>
<dbReference type="PANTHER" id="PTHR45138:SF9">
    <property type="entry name" value="DIGUANYLATE CYCLASE DGCM-RELATED"/>
    <property type="match status" value="1"/>
</dbReference>
<feature type="domain" description="GGDEF" evidence="8">
    <location>
        <begin position="457"/>
        <end position="590"/>
    </location>
</feature>
<dbReference type="SUPFAM" id="SSF55073">
    <property type="entry name" value="Nucleotide cyclase"/>
    <property type="match status" value="1"/>
</dbReference>
<gene>
    <name evidence="9" type="ORF">FBBNIHIM_12945</name>
</gene>
<dbReference type="InterPro" id="IPR043128">
    <property type="entry name" value="Rev_trsase/Diguanyl_cyclase"/>
</dbReference>
<dbReference type="InterPro" id="IPR029787">
    <property type="entry name" value="Nucleotide_cyclase"/>
</dbReference>
<dbReference type="SMART" id="SM00267">
    <property type="entry name" value="GGDEF"/>
    <property type="match status" value="1"/>
</dbReference>
<dbReference type="SUPFAM" id="SSF158472">
    <property type="entry name" value="HAMP domain-like"/>
    <property type="match status" value="1"/>
</dbReference>
<reference evidence="9" key="1">
    <citation type="submission" date="2022-05" db="EMBL/GenBank/DDBJ databases">
        <authorList>
            <person name="Blom J."/>
        </authorList>
    </citation>
    <scope>NUCLEOTIDE SEQUENCE</scope>
    <source>
        <strain evidence="9">Type strain: CPO20170097</strain>
    </source>
</reference>
<dbReference type="PROSITE" id="PS50885">
    <property type="entry name" value="HAMP"/>
    <property type="match status" value="1"/>
</dbReference>
<keyword evidence="6" id="KW-0812">Transmembrane</keyword>
<evidence type="ECO:0000256" key="3">
    <source>
        <dbReference type="ARBA" id="ARBA00012528"/>
    </source>
</evidence>
<keyword evidence="6" id="KW-0472">Membrane</keyword>
<keyword evidence="10" id="KW-1185">Reference proteome</keyword>
<dbReference type="NCBIfam" id="TIGR00254">
    <property type="entry name" value="GGDEF"/>
    <property type="match status" value="1"/>
</dbReference>
<evidence type="ECO:0000313" key="9">
    <source>
        <dbReference type="EMBL" id="CAH6660026.1"/>
    </source>
</evidence>
<dbReference type="InterPro" id="IPR000160">
    <property type="entry name" value="GGDEF_dom"/>
</dbReference>
<keyword evidence="4" id="KW-0547">Nucleotide-binding</keyword>
<evidence type="ECO:0000256" key="5">
    <source>
        <dbReference type="ARBA" id="ARBA00034247"/>
    </source>
</evidence>
<dbReference type="InterPro" id="IPR050469">
    <property type="entry name" value="Diguanylate_Cyclase"/>
</dbReference>
<organism evidence="9 10">
    <name type="scientific">Pseudocitrobacter vendiensis</name>
    <dbReference type="NCBI Taxonomy" id="2488306"/>
    <lineage>
        <taxon>Bacteria</taxon>
        <taxon>Pseudomonadati</taxon>
        <taxon>Pseudomonadota</taxon>
        <taxon>Gammaproteobacteria</taxon>
        <taxon>Enterobacterales</taxon>
        <taxon>Enterobacteriaceae</taxon>
        <taxon>Pseudocitrobacter</taxon>
    </lineage>
</organism>
<dbReference type="PANTHER" id="PTHR45138">
    <property type="entry name" value="REGULATORY COMPONENTS OF SENSORY TRANSDUCTION SYSTEM"/>
    <property type="match status" value="1"/>
</dbReference>